<dbReference type="GO" id="GO:0008173">
    <property type="term" value="F:RNA methyltransferase activity"/>
    <property type="evidence" value="ECO:0007669"/>
    <property type="project" value="InterPro"/>
</dbReference>
<evidence type="ECO:0000259" key="3">
    <source>
        <dbReference type="Pfam" id="PF00588"/>
    </source>
</evidence>
<dbReference type="PANTHER" id="PTHR46429:SF1">
    <property type="entry name" value="23S RRNA (GUANOSINE-2'-O-)-METHYLTRANSFERASE RLMB"/>
    <property type="match status" value="1"/>
</dbReference>
<dbReference type="InterPro" id="IPR029026">
    <property type="entry name" value="tRNA_m1G_MTases_N"/>
</dbReference>
<dbReference type="RefSeq" id="WP_304420245.1">
    <property type="nucleotide sequence ID" value="NZ_JANCMU010000001.1"/>
</dbReference>
<reference evidence="4" key="1">
    <citation type="submission" date="2022-07" db="EMBL/GenBank/DDBJ databases">
        <title>Description and genome-wide analysis of Profundicola chukchiensis gen. nov., sp. nov., marine bacteria isolated from bottom sediments of the Chukchi Sea.</title>
        <authorList>
            <person name="Romanenko L."/>
            <person name="Otstavnykh N."/>
            <person name="Kurilenko V."/>
            <person name="Eremeev V."/>
            <person name="Velansky P."/>
            <person name="Mikhailov V."/>
            <person name="Isaeva M."/>
        </authorList>
    </citation>
    <scope>NUCLEOTIDE SEQUENCE</scope>
    <source>
        <strain evidence="4">KMM 9713</strain>
    </source>
</reference>
<organism evidence="4 5">
    <name type="scientific">Profundicola chukchiensis</name>
    <dbReference type="NCBI Taxonomy" id="2961959"/>
    <lineage>
        <taxon>Bacteria</taxon>
        <taxon>Pseudomonadati</taxon>
        <taxon>Bacteroidota</taxon>
        <taxon>Flavobacteriia</taxon>
        <taxon>Flavobacteriales</taxon>
        <taxon>Weeksellaceae</taxon>
        <taxon>Profundicola</taxon>
    </lineage>
</organism>
<dbReference type="PANTHER" id="PTHR46429">
    <property type="entry name" value="23S RRNA (GUANOSINE-2'-O-)-METHYLTRANSFERASE RLMB"/>
    <property type="match status" value="1"/>
</dbReference>
<dbReference type="InterPro" id="IPR004441">
    <property type="entry name" value="rRNA_MeTrfase_TrmH"/>
</dbReference>
<sequence>MMRKLKLEELGRVDVETYQQQNKIPVVVLCDNIRSMHNVGSIFRTADAFSIEKIHLCGITARPPHKEIRKTALGSTESVDWDYHENASEILKDLISQDYTPIAIEQVDKSVSLESFTVENEKKYVIILGNEVEGVQQDLIDMCNIALEIPQSGTKHSLNVSVCSGIVMWKFYQAFLDRI</sequence>
<dbReference type="GO" id="GO:0005829">
    <property type="term" value="C:cytosol"/>
    <property type="evidence" value="ECO:0007669"/>
    <property type="project" value="TreeGrafter"/>
</dbReference>
<keyword evidence="1 4" id="KW-0489">Methyltransferase</keyword>
<dbReference type="Pfam" id="PF00588">
    <property type="entry name" value="SpoU_methylase"/>
    <property type="match status" value="1"/>
</dbReference>
<dbReference type="Proteomes" id="UP001152599">
    <property type="component" value="Unassembled WGS sequence"/>
</dbReference>
<dbReference type="CDD" id="cd18097">
    <property type="entry name" value="SpoU-like"/>
    <property type="match status" value="1"/>
</dbReference>
<evidence type="ECO:0000256" key="1">
    <source>
        <dbReference type="ARBA" id="ARBA00022603"/>
    </source>
</evidence>
<dbReference type="GO" id="GO:0006396">
    <property type="term" value="P:RNA processing"/>
    <property type="evidence" value="ECO:0007669"/>
    <property type="project" value="InterPro"/>
</dbReference>
<feature type="domain" description="tRNA/rRNA methyltransferase SpoU type" evidence="3">
    <location>
        <begin position="26"/>
        <end position="169"/>
    </location>
</feature>
<dbReference type="InterPro" id="IPR029028">
    <property type="entry name" value="Alpha/beta_knot_MTases"/>
</dbReference>
<dbReference type="InterPro" id="IPR001537">
    <property type="entry name" value="SpoU_MeTrfase"/>
</dbReference>
<dbReference type="GO" id="GO:0003723">
    <property type="term" value="F:RNA binding"/>
    <property type="evidence" value="ECO:0007669"/>
    <property type="project" value="InterPro"/>
</dbReference>
<dbReference type="Gene3D" id="3.40.1280.10">
    <property type="match status" value="1"/>
</dbReference>
<proteinExistence type="predicted"/>
<accession>A0A9X4MZ15</accession>
<dbReference type="EMBL" id="JANCMU010000001">
    <property type="protein sequence ID" value="MDG4944951.1"/>
    <property type="molecule type" value="Genomic_DNA"/>
</dbReference>
<dbReference type="AlphaFoldDB" id="A0A9X4MZ15"/>
<evidence type="ECO:0000256" key="2">
    <source>
        <dbReference type="ARBA" id="ARBA00022679"/>
    </source>
</evidence>
<comment type="caution">
    <text evidence="4">The sequence shown here is derived from an EMBL/GenBank/DDBJ whole genome shotgun (WGS) entry which is preliminary data.</text>
</comment>
<gene>
    <name evidence="4" type="ORF">NMK71_00850</name>
</gene>
<dbReference type="SUPFAM" id="SSF75217">
    <property type="entry name" value="alpha/beta knot"/>
    <property type="match status" value="1"/>
</dbReference>
<dbReference type="GO" id="GO:0032259">
    <property type="term" value="P:methylation"/>
    <property type="evidence" value="ECO:0007669"/>
    <property type="project" value="UniProtKB-KW"/>
</dbReference>
<evidence type="ECO:0000313" key="4">
    <source>
        <dbReference type="EMBL" id="MDG4944951.1"/>
    </source>
</evidence>
<name>A0A9X4MZ15_9FLAO</name>
<keyword evidence="5" id="KW-1185">Reference proteome</keyword>
<protein>
    <submittedName>
        <fullName evidence="4">RNA methyltransferase</fullName>
    </submittedName>
</protein>
<keyword evidence="2" id="KW-0808">Transferase</keyword>
<evidence type="ECO:0000313" key="5">
    <source>
        <dbReference type="Proteomes" id="UP001152599"/>
    </source>
</evidence>